<dbReference type="InterPro" id="IPR004148">
    <property type="entry name" value="BAR_dom"/>
</dbReference>
<dbReference type="CDD" id="cd12064">
    <property type="entry name" value="SH3_GRAF"/>
    <property type="match status" value="1"/>
</dbReference>
<dbReference type="Proteomes" id="UP000694558">
    <property type="component" value="Chromosome 4"/>
</dbReference>
<dbReference type="Pfam" id="PF14604">
    <property type="entry name" value="SH3_9"/>
    <property type="match status" value="1"/>
</dbReference>
<dbReference type="Ensembl" id="ENSSMAT00000036238.1">
    <property type="protein sequence ID" value="ENSSMAP00000039677.1"/>
    <property type="gene ID" value="ENSSMAG00000004561.2"/>
</dbReference>
<dbReference type="PANTHER" id="PTHR12552">
    <property type="entry name" value="OLIGOPHRENIN 1"/>
    <property type="match status" value="1"/>
</dbReference>
<evidence type="ECO:0000259" key="10">
    <source>
        <dbReference type="PROSITE" id="PS50238"/>
    </source>
</evidence>
<reference evidence="11" key="1">
    <citation type="submission" date="2023-05" db="EMBL/GenBank/DDBJ databases">
        <title>High-quality long-read genome of Scophthalmus maximus.</title>
        <authorList>
            <person name="Lien S."/>
            <person name="Martinez P."/>
        </authorList>
    </citation>
    <scope>NUCLEOTIDE SEQUENCE [LARGE SCALE GENOMIC DNA]</scope>
</reference>
<dbReference type="InterPro" id="IPR047234">
    <property type="entry name" value="GRAF_fam"/>
</dbReference>
<reference evidence="11" key="2">
    <citation type="submission" date="2025-08" db="UniProtKB">
        <authorList>
            <consortium name="Ensembl"/>
        </authorList>
    </citation>
    <scope>IDENTIFICATION</scope>
</reference>
<feature type="region of interest" description="Disordered" evidence="7">
    <location>
        <begin position="567"/>
        <end position="591"/>
    </location>
</feature>
<dbReference type="GO" id="GO:0005096">
    <property type="term" value="F:GTPase activator activity"/>
    <property type="evidence" value="ECO:0007669"/>
    <property type="project" value="UniProtKB-KW"/>
</dbReference>
<dbReference type="SMART" id="SM00324">
    <property type="entry name" value="RhoGAP"/>
    <property type="match status" value="1"/>
</dbReference>
<dbReference type="GeneTree" id="ENSGT00940000157254"/>
<dbReference type="InterPro" id="IPR047225">
    <property type="entry name" value="PH_GRAF"/>
</dbReference>
<comment type="subcellular location">
    <subcellularLocation>
        <location evidence="1">Cell junction</location>
        <location evidence="1">Focal adhesion</location>
    </subcellularLocation>
</comment>
<organism evidence="11 12">
    <name type="scientific">Scophthalmus maximus</name>
    <name type="common">Turbot</name>
    <name type="synonym">Psetta maxima</name>
    <dbReference type="NCBI Taxonomy" id="52904"/>
    <lineage>
        <taxon>Eukaryota</taxon>
        <taxon>Metazoa</taxon>
        <taxon>Chordata</taxon>
        <taxon>Craniata</taxon>
        <taxon>Vertebrata</taxon>
        <taxon>Euteleostomi</taxon>
        <taxon>Actinopterygii</taxon>
        <taxon>Neopterygii</taxon>
        <taxon>Teleostei</taxon>
        <taxon>Neoteleostei</taxon>
        <taxon>Acanthomorphata</taxon>
        <taxon>Carangaria</taxon>
        <taxon>Pleuronectiformes</taxon>
        <taxon>Pleuronectoidei</taxon>
        <taxon>Scophthalmidae</taxon>
        <taxon>Scophthalmus</taxon>
    </lineage>
</organism>
<name>A0A8D3BXB9_SCOMX</name>
<evidence type="ECO:0000256" key="2">
    <source>
        <dbReference type="ARBA" id="ARBA00020525"/>
    </source>
</evidence>
<evidence type="ECO:0000256" key="5">
    <source>
        <dbReference type="ARBA" id="ARBA00032211"/>
    </source>
</evidence>
<dbReference type="SMART" id="SM00326">
    <property type="entry name" value="SH3"/>
    <property type="match status" value="1"/>
</dbReference>
<protein>
    <recommendedName>
        <fullName evidence="2">Rho GTPase-activating protein 26</fullName>
    </recommendedName>
    <alternativeName>
        <fullName evidence="5">Rho-type GTPase-activating protein 26</fullName>
    </alternativeName>
</protein>
<dbReference type="GO" id="GO:0007165">
    <property type="term" value="P:signal transduction"/>
    <property type="evidence" value="ECO:0007669"/>
    <property type="project" value="InterPro"/>
</dbReference>
<dbReference type="InterPro" id="IPR008936">
    <property type="entry name" value="Rho_GTPase_activation_prot"/>
</dbReference>
<evidence type="ECO:0000256" key="7">
    <source>
        <dbReference type="SAM" id="MobiDB-lite"/>
    </source>
</evidence>
<dbReference type="SMART" id="SM00233">
    <property type="entry name" value="PH"/>
    <property type="match status" value="1"/>
</dbReference>
<evidence type="ECO:0000259" key="8">
    <source>
        <dbReference type="PROSITE" id="PS50002"/>
    </source>
</evidence>
<evidence type="ECO:0000313" key="11">
    <source>
        <dbReference type="Ensembl" id="ENSSMAP00000039677.1"/>
    </source>
</evidence>
<gene>
    <name evidence="11" type="primary">ARHGAP26</name>
</gene>
<dbReference type="SUPFAM" id="SSF50044">
    <property type="entry name" value="SH3-domain"/>
    <property type="match status" value="1"/>
</dbReference>
<dbReference type="CDD" id="cd01249">
    <property type="entry name" value="BAR-PH_GRAF_family"/>
    <property type="match status" value="1"/>
</dbReference>
<feature type="domain" description="SH3" evidence="8">
    <location>
        <begin position="637"/>
        <end position="695"/>
    </location>
</feature>
<dbReference type="Gene3D" id="2.30.29.30">
    <property type="entry name" value="Pleckstrin-homology domain (PH domain)/Phosphotyrosine-binding domain (PTB)"/>
    <property type="match status" value="1"/>
</dbReference>
<dbReference type="FunFam" id="1.20.1270.60:FF:000086">
    <property type="entry name" value="Rho GTPase-activating protein 10"/>
    <property type="match status" value="1"/>
</dbReference>
<dbReference type="SUPFAM" id="SSF103657">
    <property type="entry name" value="BAR/IMD domain-like"/>
    <property type="match status" value="1"/>
</dbReference>
<evidence type="ECO:0000256" key="4">
    <source>
        <dbReference type="ARBA" id="ARBA00022468"/>
    </source>
</evidence>
<dbReference type="Pfam" id="PF00620">
    <property type="entry name" value="RhoGAP"/>
    <property type="match status" value="1"/>
</dbReference>
<dbReference type="GO" id="GO:0005737">
    <property type="term" value="C:cytoplasm"/>
    <property type="evidence" value="ECO:0007669"/>
    <property type="project" value="InterPro"/>
</dbReference>
<dbReference type="GO" id="GO:0005925">
    <property type="term" value="C:focal adhesion"/>
    <property type="evidence" value="ECO:0007669"/>
    <property type="project" value="UniProtKB-SubCell"/>
</dbReference>
<evidence type="ECO:0000256" key="3">
    <source>
        <dbReference type="ARBA" id="ARBA00022443"/>
    </source>
</evidence>
<keyword evidence="4" id="KW-0343">GTPase activation</keyword>
<evidence type="ECO:0000256" key="1">
    <source>
        <dbReference type="ARBA" id="ARBA00004246"/>
    </source>
</evidence>
<dbReference type="SUPFAM" id="SSF48350">
    <property type="entry name" value="GTPase activation domain, GAP"/>
    <property type="match status" value="1"/>
</dbReference>
<dbReference type="InterPro" id="IPR027267">
    <property type="entry name" value="AH/BAR_dom_sf"/>
</dbReference>
<proteinExistence type="predicted"/>
<dbReference type="SUPFAM" id="SSF50729">
    <property type="entry name" value="PH domain-like"/>
    <property type="match status" value="1"/>
</dbReference>
<dbReference type="FunFam" id="2.30.30.40:FF:000055">
    <property type="entry name" value="rho GTPase-activating protein 26 isoform X1"/>
    <property type="match status" value="1"/>
</dbReference>
<dbReference type="PANTHER" id="PTHR12552:SF4">
    <property type="entry name" value="RHO GTPASE-ACTIVATING PROTEIN 26"/>
    <property type="match status" value="1"/>
</dbReference>
<dbReference type="InterPro" id="IPR036028">
    <property type="entry name" value="SH3-like_dom_sf"/>
</dbReference>
<feature type="domain" description="PH" evidence="9">
    <location>
        <begin position="245"/>
        <end position="349"/>
    </location>
</feature>
<dbReference type="InterPro" id="IPR001452">
    <property type="entry name" value="SH3_domain"/>
</dbReference>
<dbReference type="Gene3D" id="2.30.30.40">
    <property type="entry name" value="SH3 Domains"/>
    <property type="match status" value="1"/>
</dbReference>
<evidence type="ECO:0000256" key="6">
    <source>
        <dbReference type="PROSITE-ProRule" id="PRU00192"/>
    </source>
</evidence>
<accession>A0A8D3BXB9</accession>
<feature type="domain" description="Rho-GAP" evidence="10">
    <location>
        <begin position="350"/>
        <end position="537"/>
    </location>
</feature>
<dbReference type="Pfam" id="PF00169">
    <property type="entry name" value="PH"/>
    <property type="match status" value="1"/>
</dbReference>
<dbReference type="Gene3D" id="1.20.1270.60">
    <property type="entry name" value="Arfaptin homology (AH) domain/BAR domain"/>
    <property type="match status" value="1"/>
</dbReference>
<dbReference type="PROSITE" id="PS50003">
    <property type="entry name" value="PH_DOMAIN"/>
    <property type="match status" value="1"/>
</dbReference>
<dbReference type="PROSITE" id="PS50002">
    <property type="entry name" value="SH3"/>
    <property type="match status" value="1"/>
</dbReference>
<sequence length="695" mass="79608">MGLPALEFSDCYLDSPQFRERLKSHELELDKTNKFIKELIKDGKALIQALKCLSTAKRKFADSLNEFKFQCIGDAETDDEMCIGELNANDVLIMPLERFRKEQISAAKEAKKKYDKETEKYCAVLEKNLSLSARKKESHLHEADNQVDNVRQHFYEVSLEYVFKVQEVQERKMFDFVEPLLAFLQGLFTYYHHGYELAKDFNHFKTDLTISIQNTRNRFESTRSEVESLMRKMKENPHDHKSVSQHTMEGYLYVQEKRSFVSTWVKYYCTYHREPKRVTMVLFDPKSGGKMGEEESFGLKSCTRRKTDSIEKRFCFDVEAVDRPGVITMQALSEEDRRLWMEAMDGREPVGLAQLDVTGFNVMKKFIYAVDTRGINEQGLYRIVGVNSRVQKLLSLAMDPKTCADVELENPEWEIKTITSAIKHYLRMLPAPLMTYQYQRSFIKAAKLDNPEARVTEIHALVHRLPEKNRQMLELMMKHLANVASHHHQNLMTVANLGVVFGPTLLRPQEETVAAIMDIKFQNIVVEILIEHHEKVGGCVSVCMYTNKEHTGWSLVKCATSPSPTSPRSPSWPMFSAPSSPQPTSSASSDSSPVRLVHVVCVSAVEPWEDCSCRGEQRRVVNCNTSNFSNSLRVRSIAGRKARALYACKAEHDSELSFIAGTIFDNVHASREPGWLEGTLDGRTGLIPENYVEFL</sequence>
<dbReference type="FunFam" id="1.10.555.10:FF:000006">
    <property type="entry name" value="Rho GTPase activating protein 26"/>
    <property type="match status" value="1"/>
</dbReference>
<evidence type="ECO:0000259" key="9">
    <source>
        <dbReference type="PROSITE" id="PS50003"/>
    </source>
</evidence>
<dbReference type="Pfam" id="PF16746">
    <property type="entry name" value="BAR_3"/>
    <property type="match status" value="1"/>
</dbReference>
<dbReference type="InterPro" id="IPR035481">
    <property type="entry name" value="GRAF_SH3"/>
</dbReference>
<dbReference type="FunFam" id="2.30.29.30:FF:000116">
    <property type="entry name" value="Rho GTPase activating protein 26"/>
    <property type="match status" value="1"/>
</dbReference>
<evidence type="ECO:0000313" key="12">
    <source>
        <dbReference type="Proteomes" id="UP000694558"/>
    </source>
</evidence>
<keyword evidence="3 6" id="KW-0728">SH3 domain</keyword>
<dbReference type="PROSITE" id="PS50238">
    <property type="entry name" value="RHOGAP"/>
    <property type="match status" value="1"/>
</dbReference>
<dbReference type="InterPro" id="IPR000198">
    <property type="entry name" value="RhoGAP_dom"/>
</dbReference>
<dbReference type="Gene3D" id="1.10.555.10">
    <property type="entry name" value="Rho GTPase activation protein"/>
    <property type="match status" value="1"/>
</dbReference>
<dbReference type="InterPro" id="IPR001849">
    <property type="entry name" value="PH_domain"/>
</dbReference>
<dbReference type="AlphaFoldDB" id="A0A8D3BXB9"/>
<dbReference type="InterPro" id="IPR011993">
    <property type="entry name" value="PH-like_dom_sf"/>
</dbReference>